<dbReference type="Proteomes" id="UP001320706">
    <property type="component" value="Unassembled WGS sequence"/>
</dbReference>
<proteinExistence type="predicted"/>
<keyword evidence="2" id="KW-1185">Reference proteome</keyword>
<evidence type="ECO:0000313" key="1">
    <source>
        <dbReference type="EMBL" id="KAK8219797.1"/>
    </source>
</evidence>
<dbReference type="EC" id="2.3.1.225" evidence="1"/>
<organism evidence="1 2">
    <name type="scientific">Zalaria obscura</name>
    <dbReference type="NCBI Taxonomy" id="2024903"/>
    <lineage>
        <taxon>Eukaryota</taxon>
        <taxon>Fungi</taxon>
        <taxon>Dikarya</taxon>
        <taxon>Ascomycota</taxon>
        <taxon>Pezizomycotina</taxon>
        <taxon>Dothideomycetes</taxon>
        <taxon>Dothideomycetidae</taxon>
        <taxon>Dothideales</taxon>
        <taxon>Zalariaceae</taxon>
        <taxon>Zalaria</taxon>
    </lineage>
</organism>
<reference evidence="1" key="1">
    <citation type="submission" date="2024-02" db="EMBL/GenBank/DDBJ databases">
        <title>Metagenome Assembled Genome of Zalaria obscura JY119.</title>
        <authorList>
            <person name="Vighnesh L."/>
            <person name="Jagadeeshwari U."/>
            <person name="Venkata Ramana C."/>
            <person name="Sasikala C."/>
        </authorList>
    </citation>
    <scope>NUCLEOTIDE SEQUENCE</scope>
    <source>
        <strain evidence="1">JY119</strain>
    </source>
</reference>
<comment type="caution">
    <text evidence="1">The sequence shown here is derived from an EMBL/GenBank/DDBJ whole genome shotgun (WGS) entry which is preliminary data.</text>
</comment>
<gene>
    <name evidence="1" type="primary">pfa5</name>
    <name evidence="1" type="ORF">M8818_000771</name>
</gene>
<evidence type="ECO:0000313" key="2">
    <source>
        <dbReference type="Proteomes" id="UP001320706"/>
    </source>
</evidence>
<dbReference type="EMBL" id="JAMKPW020000003">
    <property type="protein sequence ID" value="KAK8219797.1"/>
    <property type="molecule type" value="Genomic_DNA"/>
</dbReference>
<accession>A0ACC3SPA5</accession>
<keyword evidence="1" id="KW-0012">Acyltransferase</keyword>
<name>A0ACC3SPA5_9PEZI</name>
<keyword evidence="1" id="KW-0808">Transferase</keyword>
<protein>
    <submittedName>
        <fullName evidence="1">Palmitoyltransferase pfa5</fullName>
        <ecNumber evidence="1">2.3.1.225</ecNumber>
    </submittedName>
</protein>
<sequence length="520" mass="56981">MVWPRPRSQLENRQAFNKGAARFIPLLLIGIVGYATWVVIVLLCTNYLIHPPNSSVPARPGAGIAIIVIYFVLLFPAAICYFRILLTIATNPGYTPTGMPTQAVKKRWEPEQRNDVFEASCASTTVAEKTDSRSESSSKASKKRGMQEFGQTIMQLDMEAVFSGDVPPPPGLEQFYTKEAFACDPSGLPRVGGVVSETNYKFFIQFNFYAAFYTLYTLIVMAYFVAEANSRSDVTLNVHWAVVLGLAGLFTLFSAGMFGTSLQMALINVTTIDNIDRANRTMYLAVHIDEPPQPGSSPPPPAHLAGSPDDSELRNAESRSSTGKAHHGALARPSHRRRSIPTPHPWQGTITYPLYTKPTATGLSNPPPPAPTRTFAILCTQPGMNPYNLHSGPANLRTVMGHKWYDWLLPVRYSPACDHERGDAMYALGPDVERLRQMAGVAPRAGWGEQGRGHGHGHGHRQRRRRRRRGSRSASEGFEGTESTASLGSTLAIVDGVQGRHEGRGSRHPRPGGDCDDLSS</sequence>